<evidence type="ECO:0000313" key="1">
    <source>
        <dbReference type="EMBL" id="KPN43855.1"/>
    </source>
</evidence>
<gene>
    <name evidence="1" type="ORF">WJL_0928</name>
</gene>
<proteinExistence type="predicted"/>
<accession>A0A837P8B8</accession>
<evidence type="ECO:0000313" key="2">
    <source>
        <dbReference type="Proteomes" id="UP000050511"/>
    </source>
</evidence>
<protein>
    <submittedName>
        <fullName evidence="1">Phage protein</fullName>
    </submittedName>
</protein>
<comment type="caution">
    <text evidence="1">The sequence shown here is derived from an EMBL/GenBank/DDBJ whole genome shotgun (WGS) entry which is preliminary data.</text>
</comment>
<dbReference type="AlphaFoldDB" id="A0A837P8B8"/>
<organism evidence="1 2">
    <name type="scientific">Lactiplantibacillus plantarum WJL</name>
    <dbReference type="NCBI Taxonomy" id="1350466"/>
    <lineage>
        <taxon>Bacteria</taxon>
        <taxon>Bacillati</taxon>
        <taxon>Bacillota</taxon>
        <taxon>Bacilli</taxon>
        <taxon>Lactobacillales</taxon>
        <taxon>Lactobacillaceae</taxon>
        <taxon>Lactiplantibacillus</taxon>
    </lineage>
</organism>
<reference evidence="1 2" key="1">
    <citation type="submission" date="2015-10" db="EMBL/GenBank/DDBJ databases">
        <title>Resequencing of Lactobacillus plantarum WJL strain genome.</title>
        <authorList>
            <person name="Martino M.E."/>
        </authorList>
    </citation>
    <scope>NUCLEOTIDE SEQUENCE [LARGE SCALE GENOMIC DNA]</scope>
    <source>
        <strain evidence="1 2">WJL</strain>
    </source>
</reference>
<dbReference type="EMBL" id="LKLZ01000003">
    <property type="protein sequence ID" value="KPN43855.1"/>
    <property type="molecule type" value="Genomic_DNA"/>
</dbReference>
<sequence length="127" mass="14854">MSDYPDIEFNFDKLMPLDLGGYTVGNRITINDRLSESEQYQWLFEELGHYQTSVGDISDYGDVESAKQEHLARNWGYKHFLSEKDIKRLKSNHPENDYEVADDLGMQLNYLHEIGFTYGLHFKHASD</sequence>
<name>A0A837P8B8_LACPN</name>
<dbReference type="Proteomes" id="UP000050511">
    <property type="component" value="Unassembled WGS sequence"/>
</dbReference>